<keyword evidence="11" id="KW-0282">Flagellum</keyword>
<evidence type="ECO:0000256" key="8">
    <source>
        <dbReference type="SAM" id="MobiDB-lite"/>
    </source>
</evidence>
<keyword evidence="4 9" id="KW-0812">Transmembrane</keyword>
<dbReference type="Gene3D" id="3.30.1330.60">
    <property type="entry name" value="OmpA-like domain"/>
    <property type="match status" value="1"/>
</dbReference>
<dbReference type="PANTHER" id="PTHR30329:SF21">
    <property type="entry name" value="LIPOPROTEIN YIAD-RELATED"/>
    <property type="match status" value="1"/>
</dbReference>
<dbReference type="Pfam" id="PF00691">
    <property type="entry name" value="OmpA"/>
    <property type="match status" value="1"/>
</dbReference>
<dbReference type="PANTHER" id="PTHR30329">
    <property type="entry name" value="STATOR ELEMENT OF FLAGELLAR MOTOR COMPLEX"/>
    <property type="match status" value="1"/>
</dbReference>
<sequence length="341" mass="37799">MAEQPDQNQQIVIKKVKKGHGGHHGGAWKIAYADFVTAMMAFFLLMWLLGSMGEEDLKGISEYFANPTKVTLEGGSSAGMSESLIDGGGDDLTRQEGQVQAGDKPTPEKRDTRSEDKTADPSEMTQEQIQEQIEALEREQIEELKERLESLIEVDPALKAYKDQIKLDITRDGLRIQIIDKENRPMFELGSDDLQGYAVEILHSLAPVLNDMPNRLSIEGHTDARPFDRRERSNWELSAERANSARRTLAEYGYQPDKFLQVIGMADALPFVAEDPLDPQNRRISMTVMKESATRRILEPSRGGGMNVEDLLEGPTGVTDPGAGATDNPDTGTPIDTEASR</sequence>
<comment type="similarity">
    <text evidence="2">Belongs to the MotB family.</text>
</comment>
<reference evidence="11 12" key="1">
    <citation type="submission" date="2023-11" db="EMBL/GenBank/DDBJ databases">
        <title>MicrobeMod: A computational toolkit for identifying prokaryotic methylation and restriction-modification with nanopore sequencing.</title>
        <authorList>
            <person name="Crits-Christoph A."/>
            <person name="Kang S.C."/>
            <person name="Lee H."/>
            <person name="Ostrov N."/>
        </authorList>
    </citation>
    <scope>NUCLEOTIDE SEQUENCE [LARGE SCALE GENOMIC DNA]</scope>
    <source>
        <strain evidence="11 12">ATCC 49870</strain>
    </source>
</reference>
<dbReference type="SUPFAM" id="SSF103088">
    <property type="entry name" value="OmpA-like"/>
    <property type="match status" value="1"/>
</dbReference>
<protein>
    <submittedName>
        <fullName evidence="11">Flagellar motor protein MotB</fullName>
    </submittedName>
</protein>
<dbReference type="Proteomes" id="UP001327459">
    <property type="component" value="Chromosome"/>
</dbReference>
<evidence type="ECO:0000256" key="9">
    <source>
        <dbReference type="SAM" id="Phobius"/>
    </source>
</evidence>
<keyword evidence="3" id="KW-1003">Cell membrane</keyword>
<name>A0ABZ0YTI8_9GAMM</name>
<feature type="region of interest" description="Disordered" evidence="8">
    <location>
        <begin position="296"/>
        <end position="341"/>
    </location>
</feature>
<dbReference type="CDD" id="cd07185">
    <property type="entry name" value="OmpA_C-like"/>
    <property type="match status" value="1"/>
</dbReference>
<evidence type="ECO:0000259" key="10">
    <source>
        <dbReference type="PROSITE" id="PS51123"/>
    </source>
</evidence>
<keyword evidence="11" id="KW-0966">Cell projection</keyword>
<keyword evidence="11" id="KW-0969">Cilium</keyword>
<evidence type="ECO:0000256" key="6">
    <source>
        <dbReference type="ARBA" id="ARBA00023136"/>
    </source>
</evidence>
<accession>A0ABZ0YTI8</accession>
<dbReference type="EMBL" id="CP140153">
    <property type="protein sequence ID" value="WQH15490.1"/>
    <property type="molecule type" value="Genomic_DNA"/>
</dbReference>
<dbReference type="Pfam" id="PF13677">
    <property type="entry name" value="MotB_plug"/>
    <property type="match status" value="1"/>
</dbReference>
<evidence type="ECO:0000256" key="1">
    <source>
        <dbReference type="ARBA" id="ARBA00004162"/>
    </source>
</evidence>
<evidence type="ECO:0000256" key="3">
    <source>
        <dbReference type="ARBA" id="ARBA00022475"/>
    </source>
</evidence>
<organism evidence="11 12">
    <name type="scientific">Guyparkeria halophila</name>
    <dbReference type="NCBI Taxonomy" id="47960"/>
    <lineage>
        <taxon>Bacteria</taxon>
        <taxon>Pseudomonadati</taxon>
        <taxon>Pseudomonadota</taxon>
        <taxon>Gammaproteobacteria</taxon>
        <taxon>Chromatiales</taxon>
        <taxon>Thioalkalibacteraceae</taxon>
        <taxon>Guyparkeria</taxon>
    </lineage>
</organism>
<dbReference type="InterPro" id="IPR025713">
    <property type="entry name" value="MotB-like_N_dom"/>
</dbReference>
<evidence type="ECO:0000256" key="5">
    <source>
        <dbReference type="ARBA" id="ARBA00022989"/>
    </source>
</evidence>
<evidence type="ECO:0000313" key="11">
    <source>
        <dbReference type="EMBL" id="WQH15490.1"/>
    </source>
</evidence>
<feature type="compositionally biased region" description="Basic and acidic residues" evidence="8">
    <location>
        <begin position="105"/>
        <end position="120"/>
    </location>
</feature>
<feature type="transmembrane region" description="Helical" evidence="9">
    <location>
        <begin position="30"/>
        <end position="49"/>
    </location>
</feature>
<comment type="subcellular location">
    <subcellularLocation>
        <location evidence="1">Cell membrane</location>
        <topology evidence="1">Single-pass membrane protein</topology>
    </subcellularLocation>
</comment>
<dbReference type="RefSeq" id="WP_322520518.1">
    <property type="nucleotide sequence ID" value="NZ_CP140153.1"/>
</dbReference>
<gene>
    <name evidence="11" type="primary">motB</name>
    <name evidence="11" type="ORF">SR882_06885</name>
</gene>
<feature type="region of interest" description="Disordered" evidence="8">
    <location>
        <begin position="74"/>
        <end position="127"/>
    </location>
</feature>
<evidence type="ECO:0000313" key="12">
    <source>
        <dbReference type="Proteomes" id="UP001327459"/>
    </source>
</evidence>
<dbReference type="InterPro" id="IPR006665">
    <property type="entry name" value="OmpA-like"/>
</dbReference>
<dbReference type="InterPro" id="IPR050330">
    <property type="entry name" value="Bact_OuterMem_StrucFunc"/>
</dbReference>
<dbReference type="NCBIfam" id="NF006548">
    <property type="entry name" value="PRK09041.1"/>
    <property type="match status" value="1"/>
</dbReference>
<keyword evidence="6 7" id="KW-0472">Membrane</keyword>
<evidence type="ECO:0000256" key="4">
    <source>
        <dbReference type="ARBA" id="ARBA00022692"/>
    </source>
</evidence>
<proteinExistence type="inferred from homology"/>
<feature type="domain" description="OmpA-like" evidence="10">
    <location>
        <begin position="174"/>
        <end position="292"/>
    </location>
</feature>
<dbReference type="InterPro" id="IPR036737">
    <property type="entry name" value="OmpA-like_sf"/>
</dbReference>
<dbReference type="PROSITE" id="PS51123">
    <property type="entry name" value="OMPA_2"/>
    <property type="match status" value="1"/>
</dbReference>
<evidence type="ECO:0000256" key="7">
    <source>
        <dbReference type="PROSITE-ProRule" id="PRU00473"/>
    </source>
</evidence>
<keyword evidence="12" id="KW-1185">Reference proteome</keyword>
<keyword evidence="5 9" id="KW-1133">Transmembrane helix</keyword>
<evidence type="ECO:0000256" key="2">
    <source>
        <dbReference type="ARBA" id="ARBA00008914"/>
    </source>
</evidence>